<organism evidence="1 2">
    <name type="scientific">Acetobacter sacchari</name>
    <dbReference type="NCBI Taxonomy" id="2661687"/>
    <lineage>
        <taxon>Bacteria</taxon>
        <taxon>Pseudomonadati</taxon>
        <taxon>Pseudomonadota</taxon>
        <taxon>Alphaproteobacteria</taxon>
        <taxon>Acetobacterales</taxon>
        <taxon>Acetobacteraceae</taxon>
        <taxon>Acetobacter</taxon>
    </lineage>
</organism>
<gene>
    <name evidence="1" type="ORF">J2D73_19320</name>
</gene>
<dbReference type="InterPro" id="IPR025528">
    <property type="entry name" value="BrnA_antitoxin"/>
</dbReference>
<sequence>MDSDPDAPEATDEQLARARPFVEVFPALAAKMKAGGVTHRPIGRPLSANKKVAVSLRLDPDVLEKFKSAGPGWQARINEALRKA</sequence>
<proteinExistence type="predicted"/>
<comment type="caution">
    <text evidence="1">The sequence shown here is derived from an EMBL/GenBank/DDBJ whole genome shotgun (WGS) entry which is preliminary data.</text>
</comment>
<dbReference type="Proteomes" id="UP000664771">
    <property type="component" value="Unassembled WGS sequence"/>
</dbReference>
<protein>
    <submittedName>
        <fullName evidence="1">BrnA antitoxin family protein</fullName>
    </submittedName>
</protein>
<name>A0ABS3M171_9PROT</name>
<evidence type="ECO:0000313" key="1">
    <source>
        <dbReference type="EMBL" id="MBO1361937.1"/>
    </source>
</evidence>
<dbReference type="Pfam" id="PF14384">
    <property type="entry name" value="BrnA_antitoxin"/>
    <property type="match status" value="1"/>
</dbReference>
<dbReference type="EMBL" id="JAFVMF010000036">
    <property type="protein sequence ID" value="MBO1361937.1"/>
    <property type="molecule type" value="Genomic_DNA"/>
</dbReference>
<keyword evidence="2" id="KW-1185">Reference proteome</keyword>
<reference evidence="1 2" key="1">
    <citation type="submission" date="2021-03" db="EMBL/GenBank/DDBJ databases">
        <title>The complete genome sequence of Acetobacter sacchari TBRC 11175.</title>
        <authorList>
            <person name="Charoenyingcharoen P."/>
            <person name="Yukphan P."/>
        </authorList>
    </citation>
    <scope>NUCLEOTIDE SEQUENCE [LARGE SCALE GENOMIC DNA]</scope>
    <source>
        <strain evidence="1 2">TBRC 11175</strain>
    </source>
</reference>
<evidence type="ECO:0000313" key="2">
    <source>
        <dbReference type="Proteomes" id="UP000664771"/>
    </source>
</evidence>
<accession>A0ABS3M171</accession>